<dbReference type="AlphaFoldDB" id="A0A837L7X5"/>
<name>A0A837L7X5_9ENTR</name>
<protein>
    <recommendedName>
        <fullName evidence="3">SMI1/KNR4 family protein</fullName>
    </recommendedName>
</protein>
<accession>A0A837L7X5</accession>
<evidence type="ECO:0000313" key="1">
    <source>
        <dbReference type="EMBL" id="KLP90233.1"/>
    </source>
</evidence>
<dbReference type="Proteomes" id="UP000036013">
    <property type="component" value="Unassembled WGS sequence"/>
</dbReference>
<comment type="caution">
    <text evidence="1">The sequence shown here is derived from an EMBL/GenBank/DDBJ whole genome shotgun (WGS) entry which is preliminary data.</text>
</comment>
<dbReference type="OrthoDB" id="6636978at2"/>
<organism evidence="1 2">
    <name type="scientific">Enterobacter roggenkampii</name>
    <dbReference type="NCBI Taxonomy" id="1812935"/>
    <lineage>
        <taxon>Bacteria</taxon>
        <taxon>Pseudomonadati</taxon>
        <taxon>Pseudomonadota</taxon>
        <taxon>Gammaproteobacteria</taxon>
        <taxon>Enterobacterales</taxon>
        <taxon>Enterobacteriaceae</taxon>
        <taxon>Enterobacter</taxon>
        <taxon>Enterobacter cloacae complex</taxon>
    </lineage>
</organism>
<dbReference type="EMBL" id="LEDI01000111">
    <property type="protein sequence ID" value="KLP90233.1"/>
    <property type="molecule type" value="Genomic_DNA"/>
</dbReference>
<gene>
    <name evidence="1" type="ORF">ABF77_23855</name>
</gene>
<evidence type="ECO:0008006" key="3">
    <source>
        <dbReference type="Google" id="ProtNLM"/>
    </source>
</evidence>
<dbReference type="RefSeq" id="WP_047748808.1">
    <property type="nucleotide sequence ID" value="NZ_JAXROS010000005.1"/>
</dbReference>
<evidence type="ECO:0000313" key="2">
    <source>
        <dbReference type="Proteomes" id="UP000036013"/>
    </source>
</evidence>
<proteinExistence type="predicted"/>
<sequence>MHIKNTIQDFVNKFKMNDLNMGEMDYAGDENETSFPVNLNGEIRFFYSHLILNDHPTFDGAFFIQIIEPQELNKILSGWRVQNDTTWRDEYIIFAERNGDVLFCDTQNITSPVYGSIQKRNFIISNSLADFLDAFCSAIEIEQSKYDGDATDDDFNFREDFLKDIDVMLKTKLKDVEAEGFKKFFFG</sequence>
<reference evidence="1 2" key="1">
    <citation type="submission" date="2015-06" db="EMBL/GenBank/DDBJ databases">
        <authorList>
            <person name="Adams M."/>
            <person name="Sutton G."/>
            <person name="Nelson K."/>
            <person name="Bonomo R."/>
            <person name="McCorrison J."/>
            <person name="Sanka R."/>
            <person name="Brinkac L."/>
            <person name="Nierman W."/>
        </authorList>
    </citation>
    <scope>NUCLEOTIDE SEQUENCE [LARGE SCALE GENOMIC DNA]</scope>
    <source>
        <strain evidence="1 2">GN02692</strain>
    </source>
</reference>